<keyword evidence="3" id="KW-1185">Reference proteome</keyword>
<reference evidence="2 3" key="1">
    <citation type="journal article" date="2019" name="Int. J. Syst. Evol. Microbiol.">
        <title>The Global Catalogue of Microorganisms (GCM) 10K type strain sequencing project: providing services to taxonomists for standard genome sequencing and annotation.</title>
        <authorList>
            <consortium name="The Broad Institute Genomics Platform"/>
            <consortium name="The Broad Institute Genome Sequencing Center for Infectious Disease"/>
            <person name="Wu L."/>
            <person name="Ma J."/>
        </authorList>
    </citation>
    <scope>NUCLEOTIDE SEQUENCE [LARGE SCALE GENOMIC DNA]</scope>
    <source>
        <strain evidence="2 3">JCM 11756</strain>
    </source>
</reference>
<evidence type="ECO:0000313" key="2">
    <source>
        <dbReference type="EMBL" id="GAA1429684.1"/>
    </source>
</evidence>
<comment type="caution">
    <text evidence="2">The sequence shown here is derived from an EMBL/GenBank/DDBJ whole genome shotgun (WGS) entry which is preliminary data.</text>
</comment>
<gene>
    <name evidence="2" type="ORF">GCM10009601_45610</name>
</gene>
<feature type="compositionally biased region" description="Polar residues" evidence="1">
    <location>
        <begin position="150"/>
        <end position="166"/>
    </location>
</feature>
<dbReference type="EMBL" id="BAAAIZ010000069">
    <property type="protein sequence ID" value="GAA1429684.1"/>
    <property type="molecule type" value="Genomic_DNA"/>
</dbReference>
<dbReference type="Proteomes" id="UP001500973">
    <property type="component" value="Unassembled WGS sequence"/>
</dbReference>
<protein>
    <submittedName>
        <fullName evidence="2">Uncharacterized protein</fullName>
    </submittedName>
</protein>
<feature type="region of interest" description="Disordered" evidence="1">
    <location>
        <begin position="147"/>
        <end position="166"/>
    </location>
</feature>
<evidence type="ECO:0000256" key="1">
    <source>
        <dbReference type="SAM" id="MobiDB-lite"/>
    </source>
</evidence>
<proteinExistence type="predicted"/>
<evidence type="ECO:0000313" key="3">
    <source>
        <dbReference type="Proteomes" id="UP001500973"/>
    </source>
</evidence>
<accession>A0ABN1Z373</accession>
<organism evidence="2 3">
    <name type="scientific">Streptomyces thermospinosisporus</name>
    <dbReference type="NCBI Taxonomy" id="161482"/>
    <lineage>
        <taxon>Bacteria</taxon>
        <taxon>Bacillati</taxon>
        <taxon>Actinomycetota</taxon>
        <taxon>Actinomycetes</taxon>
        <taxon>Kitasatosporales</taxon>
        <taxon>Streptomycetaceae</taxon>
        <taxon>Streptomyces</taxon>
    </lineage>
</organism>
<sequence length="166" mass="17458">MAEKARRTSERYGPGPSAERFEAILTAAAAARELPGAADCTVLADGDLQVRLRPQRQAGAVPDGLSLLCRDVQGRSDSVTSPFLGGTAIVPRRGTLAEGTWELVVVSAQGPEKVLHAGHCDAGHLVAPAWEPGPEGLQVLLPSGSRRRWTSWSPNTPTRSRSGTSG</sequence>
<dbReference type="RefSeq" id="WP_344014967.1">
    <property type="nucleotide sequence ID" value="NZ_BAAAIZ010000069.1"/>
</dbReference>
<name>A0ABN1Z373_9ACTN</name>